<comment type="similarity">
    <text evidence="7">Belongs to the binding-protein-dependent transport system permease family.</text>
</comment>
<protein>
    <submittedName>
        <fullName evidence="9">Sugar ABC transporter permease</fullName>
    </submittedName>
</protein>
<evidence type="ECO:0000256" key="7">
    <source>
        <dbReference type="RuleBase" id="RU363032"/>
    </source>
</evidence>
<comment type="caution">
    <text evidence="9">The sequence shown here is derived from an EMBL/GenBank/DDBJ whole genome shotgun (WGS) entry which is preliminary data.</text>
</comment>
<gene>
    <name evidence="9" type="ORF">IAC42_06965</name>
</gene>
<dbReference type="AlphaFoldDB" id="A0A9D9EE78"/>
<organism evidence="9 10">
    <name type="scientific">Candidatus Aphodenecus pullistercoris</name>
    <dbReference type="NCBI Taxonomy" id="2840669"/>
    <lineage>
        <taxon>Bacteria</taxon>
        <taxon>Pseudomonadati</taxon>
        <taxon>Spirochaetota</taxon>
        <taxon>Spirochaetia</taxon>
        <taxon>Spirochaetales</taxon>
        <taxon>Candidatus Aphodenecus</taxon>
    </lineage>
</organism>
<dbReference type="Pfam" id="PF00528">
    <property type="entry name" value="BPD_transp_1"/>
    <property type="match status" value="1"/>
</dbReference>
<evidence type="ECO:0000259" key="8">
    <source>
        <dbReference type="PROSITE" id="PS50928"/>
    </source>
</evidence>
<feature type="transmembrane region" description="Helical" evidence="7">
    <location>
        <begin position="201"/>
        <end position="226"/>
    </location>
</feature>
<dbReference type="SUPFAM" id="SSF161098">
    <property type="entry name" value="MetI-like"/>
    <property type="match status" value="1"/>
</dbReference>
<comment type="subcellular location">
    <subcellularLocation>
        <location evidence="1 7">Cell membrane</location>
        <topology evidence="1 7">Multi-pass membrane protein</topology>
    </subcellularLocation>
</comment>
<name>A0A9D9EE78_9SPIR</name>
<proteinExistence type="inferred from homology"/>
<evidence type="ECO:0000256" key="3">
    <source>
        <dbReference type="ARBA" id="ARBA00022475"/>
    </source>
</evidence>
<feature type="domain" description="ABC transmembrane type-1" evidence="8">
    <location>
        <begin position="66"/>
        <end position="274"/>
    </location>
</feature>
<keyword evidence="5 7" id="KW-1133">Transmembrane helix</keyword>
<dbReference type="GO" id="GO:0005886">
    <property type="term" value="C:plasma membrane"/>
    <property type="evidence" value="ECO:0007669"/>
    <property type="project" value="UniProtKB-SubCell"/>
</dbReference>
<evidence type="ECO:0000256" key="1">
    <source>
        <dbReference type="ARBA" id="ARBA00004651"/>
    </source>
</evidence>
<feature type="transmembrane region" description="Helical" evidence="7">
    <location>
        <begin position="9"/>
        <end position="27"/>
    </location>
</feature>
<feature type="transmembrane region" description="Helical" evidence="7">
    <location>
        <begin position="103"/>
        <end position="125"/>
    </location>
</feature>
<feature type="transmembrane region" description="Helical" evidence="7">
    <location>
        <begin position="145"/>
        <end position="168"/>
    </location>
</feature>
<evidence type="ECO:0000256" key="2">
    <source>
        <dbReference type="ARBA" id="ARBA00022448"/>
    </source>
</evidence>
<dbReference type="EMBL" id="JADIMU010000045">
    <property type="protein sequence ID" value="MBO8443484.1"/>
    <property type="molecule type" value="Genomic_DNA"/>
</dbReference>
<accession>A0A9D9EE78</accession>
<dbReference type="PANTHER" id="PTHR30193">
    <property type="entry name" value="ABC TRANSPORTER PERMEASE PROTEIN"/>
    <property type="match status" value="1"/>
</dbReference>
<dbReference type="Gene3D" id="1.10.3720.10">
    <property type="entry name" value="MetI-like"/>
    <property type="match status" value="1"/>
</dbReference>
<reference evidence="9" key="2">
    <citation type="journal article" date="2021" name="PeerJ">
        <title>Extensive microbial diversity within the chicken gut microbiome revealed by metagenomics and culture.</title>
        <authorList>
            <person name="Gilroy R."/>
            <person name="Ravi A."/>
            <person name="Getino M."/>
            <person name="Pursley I."/>
            <person name="Horton D.L."/>
            <person name="Alikhan N.F."/>
            <person name="Baker D."/>
            <person name="Gharbi K."/>
            <person name="Hall N."/>
            <person name="Watson M."/>
            <person name="Adriaenssens E.M."/>
            <person name="Foster-Nyarko E."/>
            <person name="Jarju S."/>
            <person name="Secka A."/>
            <person name="Antonio M."/>
            <person name="Oren A."/>
            <person name="Chaudhuri R.R."/>
            <person name="La Ragione R."/>
            <person name="Hildebrand F."/>
            <person name="Pallen M.J."/>
        </authorList>
    </citation>
    <scope>NUCLEOTIDE SEQUENCE</scope>
    <source>
        <strain evidence="9">11167</strain>
    </source>
</reference>
<keyword evidence="2 7" id="KW-0813">Transport</keyword>
<feature type="transmembrane region" description="Helical" evidence="7">
    <location>
        <begin position="70"/>
        <end position="91"/>
    </location>
</feature>
<keyword evidence="4 7" id="KW-0812">Transmembrane</keyword>
<dbReference type="CDD" id="cd06261">
    <property type="entry name" value="TM_PBP2"/>
    <property type="match status" value="1"/>
</dbReference>
<keyword evidence="6 7" id="KW-0472">Membrane</keyword>
<dbReference type="InterPro" id="IPR035906">
    <property type="entry name" value="MetI-like_sf"/>
</dbReference>
<evidence type="ECO:0000256" key="4">
    <source>
        <dbReference type="ARBA" id="ARBA00022692"/>
    </source>
</evidence>
<evidence type="ECO:0000256" key="5">
    <source>
        <dbReference type="ARBA" id="ARBA00022989"/>
    </source>
</evidence>
<evidence type="ECO:0000256" key="6">
    <source>
        <dbReference type="ARBA" id="ARBA00023136"/>
    </source>
</evidence>
<dbReference type="Proteomes" id="UP000823633">
    <property type="component" value="Unassembled WGS sequence"/>
</dbReference>
<feature type="transmembrane region" description="Helical" evidence="7">
    <location>
        <begin position="253"/>
        <end position="273"/>
    </location>
</feature>
<dbReference type="GO" id="GO:0055085">
    <property type="term" value="P:transmembrane transport"/>
    <property type="evidence" value="ECO:0007669"/>
    <property type="project" value="InterPro"/>
</dbReference>
<dbReference type="InterPro" id="IPR051393">
    <property type="entry name" value="ABC_transporter_permease"/>
</dbReference>
<evidence type="ECO:0000313" key="10">
    <source>
        <dbReference type="Proteomes" id="UP000823633"/>
    </source>
</evidence>
<evidence type="ECO:0000313" key="9">
    <source>
        <dbReference type="EMBL" id="MBO8443484.1"/>
    </source>
</evidence>
<keyword evidence="3" id="KW-1003">Cell membrane</keyword>
<reference evidence="9" key="1">
    <citation type="submission" date="2020-10" db="EMBL/GenBank/DDBJ databases">
        <authorList>
            <person name="Gilroy R."/>
        </authorList>
    </citation>
    <scope>NUCLEOTIDE SEQUENCE</scope>
    <source>
        <strain evidence="9">11167</strain>
    </source>
</reference>
<sequence length="286" mass="32395">MRMKRLKPYAYLAPALLTALVFVYLPFLRNIVESLFLVRIDRSLSSFVGLDNYRRVLADPIFWQSLGNTLLFMVLFVPLNLALILAAVLLTEREGRANKVYEVIFMLPMAMGMSSMALIFKYMFRPSVGIVNRIIGVDIPWTNDALAAMFSVVFLGIALDFGLDYLLLLSALRNIDKAPIEAARLDGASEWQLFWRIKAPLLGPTLFFVLFISMKDALLICAPIMVMTEGGPFRSTQTIVYQYYIEAFRNSNWSAAAAVSTLVFVMAAVITILSMRFEARRLHYEN</sequence>
<dbReference type="PANTHER" id="PTHR30193:SF37">
    <property type="entry name" value="INNER MEMBRANE ABC TRANSPORTER PERMEASE PROTEIN YCJO"/>
    <property type="match status" value="1"/>
</dbReference>
<dbReference type="PROSITE" id="PS50928">
    <property type="entry name" value="ABC_TM1"/>
    <property type="match status" value="1"/>
</dbReference>
<dbReference type="InterPro" id="IPR000515">
    <property type="entry name" value="MetI-like"/>
</dbReference>